<keyword evidence="7 8" id="KW-0472">Membrane</keyword>
<evidence type="ECO:0000313" key="10">
    <source>
        <dbReference type="EMBL" id="SHI75811.1"/>
    </source>
</evidence>
<evidence type="ECO:0000256" key="7">
    <source>
        <dbReference type="ARBA" id="ARBA00023136"/>
    </source>
</evidence>
<evidence type="ECO:0000256" key="2">
    <source>
        <dbReference type="ARBA" id="ARBA00005540"/>
    </source>
</evidence>
<proteinExistence type="inferred from homology"/>
<dbReference type="EMBL" id="FQXU01000019">
    <property type="protein sequence ID" value="SHI75811.1"/>
    <property type="molecule type" value="Genomic_DNA"/>
</dbReference>
<keyword evidence="6 9" id="KW-1133">Transmembrane helix</keyword>
<dbReference type="GO" id="GO:0032217">
    <property type="term" value="F:riboflavin transmembrane transporter activity"/>
    <property type="evidence" value="ECO:0007669"/>
    <property type="project" value="UniProtKB-UniRule"/>
</dbReference>
<dbReference type="PANTHER" id="PTHR38438:SF1">
    <property type="entry name" value="RIBOFLAVIN TRANSPORTER RIBU"/>
    <property type="match status" value="1"/>
</dbReference>
<dbReference type="Gene3D" id="1.10.1760.20">
    <property type="match status" value="1"/>
</dbReference>
<comment type="subcellular location">
    <subcellularLocation>
        <location evidence="1">Cell membrane</location>
        <topology evidence="1">Multi-pass membrane protein</topology>
    </subcellularLocation>
</comment>
<feature type="transmembrane region" description="Helical" evidence="9">
    <location>
        <begin position="75"/>
        <end position="99"/>
    </location>
</feature>
<evidence type="ECO:0000256" key="3">
    <source>
        <dbReference type="ARBA" id="ARBA00022448"/>
    </source>
</evidence>
<organism evidence="10 11">
    <name type="scientific">Clostridium intestinale DSM 6191</name>
    <dbReference type="NCBI Taxonomy" id="1121320"/>
    <lineage>
        <taxon>Bacteria</taxon>
        <taxon>Bacillati</taxon>
        <taxon>Bacillota</taxon>
        <taxon>Clostridia</taxon>
        <taxon>Eubacteriales</taxon>
        <taxon>Clostridiaceae</taxon>
        <taxon>Clostridium</taxon>
    </lineage>
</organism>
<protein>
    <recommendedName>
        <fullName evidence="8">Riboflavin transporter</fullName>
    </recommendedName>
</protein>
<comment type="similarity">
    <text evidence="2 8">Belongs to the prokaryotic riboflavin transporter (P-RFT) (TC 2.A.87) family.</text>
</comment>
<dbReference type="Pfam" id="PF12822">
    <property type="entry name" value="ECF_trnsprt"/>
    <property type="match status" value="1"/>
</dbReference>
<evidence type="ECO:0000256" key="1">
    <source>
        <dbReference type="ARBA" id="ARBA00004651"/>
    </source>
</evidence>
<evidence type="ECO:0000256" key="9">
    <source>
        <dbReference type="SAM" id="Phobius"/>
    </source>
</evidence>
<accession>A0A1M6DRI2</accession>
<evidence type="ECO:0000256" key="5">
    <source>
        <dbReference type="ARBA" id="ARBA00022692"/>
    </source>
</evidence>
<dbReference type="InterPro" id="IPR024529">
    <property type="entry name" value="ECF_trnsprt_substrate-spec"/>
</dbReference>
<evidence type="ECO:0000256" key="8">
    <source>
        <dbReference type="PIRNR" id="PIRNR037778"/>
    </source>
</evidence>
<sequence length="191" mass="20872">MNDSRLNKQIRIALLSGIAFVLMYFDFPLPFFPPFLKIDVSDIPALIGAFSLGPVAGIVIELIKNILYTLIKGSSSMFIGEFANFAIGATWVFVAGFIYNRNRTFKTAIIGLVSSVLAMTVMAVLLNYFVLLPMYVNVFKVDLGGSIGSFIAVATVPFNILKGAISSTATVLLYKPVIAVINRQSIRTVKY</sequence>
<reference evidence="10 11" key="1">
    <citation type="submission" date="2016-11" db="EMBL/GenBank/DDBJ databases">
        <authorList>
            <person name="Jaros S."/>
            <person name="Januszkiewicz K."/>
            <person name="Wedrychowicz H."/>
        </authorList>
    </citation>
    <scope>NUCLEOTIDE SEQUENCE [LARGE SCALE GENOMIC DNA]</scope>
    <source>
        <strain evidence="10 11">DSM 6191</strain>
    </source>
</reference>
<feature type="transmembrane region" description="Helical" evidence="9">
    <location>
        <begin position="105"/>
        <end position="130"/>
    </location>
</feature>
<feature type="transmembrane region" description="Helical" evidence="9">
    <location>
        <begin position="43"/>
        <end position="63"/>
    </location>
</feature>
<keyword evidence="3 8" id="KW-0813">Transport</keyword>
<dbReference type="PANTHER" id="PTHR38438">
    <property type="entry name" value="RIBOFLAVIN TRANSPORTER RIBU"/>
    <property type="match status" value="1"/>
</dbReference>
<dbReference type="AlphaFoldDB" id="A0A1M6DRI2"/>
<dbReference type="GO" id="GO:0005886">
    <property type="term" value="C:plasma membrane"/>
    <property type="evidence" value="ECO:0007669"/>
    <property type="project" value="UniProtKB-SubCell"/>
</dbReference>
<dbReference type="InterPro" id="IPR025720">
    <property type="entry name" value="RibU"/>
</dbReference>
<feature type="transmembrane region" description="Helical" evidence="9">
    <location>
        <begin position="12"/>
        <end position="31"/>
    </location>
</feature>
<evidence type="ECO:0000256" key="4">
    <source>
        <dbReference type="ARBA" id="ARBA00022475"/>
    </source>
</evidence>
<keyword evidence="4 8" id="KW-1003">Cell membrane</keyword>
<gene>
    <name evidence="10" type="ORF">SAMN02745941_04300</name>
</gene>
<evidence type="ECO:0000313" key="11">
    <source>
        <dbReference type="Proteomes" id="UP000184241"/>
    </source>
</evidence>
<dbReference type="Proteomes" id="UP000184241">
    <property type="component" value="Unassembled WGS sequence"/>
</dbReference>
<dbReference type="PIRSF" id="PIRSF037778">
    <property type="entry name" value="UCP037778_transp_RibU"/>
    <property type="match status" value="1"/>
</dbReference>
<name>A0A1M6DRI2_9CLOT</name>
<dbReference type="RefSeq" id="WP_073022608.1">
    <property type="nucleotide sequence ID" value="NZ_FQXU01000019.1"/>
</dbReference>
<evidence type="ECO:0000256" key="6">
    <source>
        <dbReference type="ARBA" id="ARBA00022989"/>
    </source>
</evidence>
<keyword evidence="5 9" id="KW-0812">Transmembrane</keyword>
<comment type="function">
    <text evidence="8">Probably a riboflavin-binding protein that interacts with the energy-coupling factor (ECF) ABC-transporter complex.</text>
</comment>